<dbReference type="EMBL" id="JAKMXF010000312">
    <property type="protein sequence ID" value="KAI6650326.1"/>
    <property type="molecule type" value="Genomic_DNA"/>
</dbReference>
<dbReference type="InterPro" id="IPR036465">
    <property type="entry name" value="vWFA_dom_sf"/>
</dbReference>
<dbReference type="CDD" id="cd00198">
    <property type="entry name" value="vWFA"/>
    <property type="match status" value="1"/>
</dbReference>
<dbReference type="Pfam" id="PF25106">
    <property type="entry name" value="VWA_4"/>
    <property type="match status" value="1"/>
</dbReference>
<comment type="caution">
    <text evidence="5">The sequence shown here is derived from an EMBL/GenBank/DDBJ whole genome shotgun (WGS) entry which is preliminary data.</text>
</comment>
<dbReference type="PANTHER" id="PTHR47763">
    <property type="entry name" value="ALPHA-PROTEIN KINASE VWKA"/>
    <property type="match status" value="1"/>
</dbReference>
<evidence type="ECO:0000313" key="6">
    <source>
        <dbReference type="Proteomes" id="UP001165289"/>
    </source>
</evidence>
<comment type="subcellular location">
    <subcellularLocation>
        <location evidence="1">Secreted</location>
    </subcellularLocation>
</comment>
<keyword evidence="3" id="KW-0732">Signal</keyword>
<dbReference type="AlphaFoldDB" id="A0AAV7JNR2"/>
<dbReference type="InterPro" id="IPR056861">
    <property type="entry name" value="HMCN1-like_VWA"/>
</dbReference>
<evidence type="ECO:0000313" key="5">
    <source>
        <dbReference type="EMBL" id="KAI6650326.1"/>
    </source>
</evidence>
<keyword evidence="2" id="KW-0964">Secreted</keyword>
<gene>
    <name evidence="5" type="ORF">LOD99_6003</name>
</gene>
<name>A0AAV7JNR2_9METZ</name>
<feature type="domain" description="Hemicentin-1-like von Willebrand factor A" evidence="4">
    <location>
        <begin position="656"/>
        <end position="752"/>
    </location>
</feature>
<dbReference type="Gene3D" id="3.40.50.410">
    <property type="entry name" value="von Willebrand factor, type A domain"/>
    <property type="match status" value="1"/>
</dbReference>
<keyword evidence="6" id="KW-1185">Reference proteome</keyword>
<organism evidence="5 6">
    <name type="scientific">Oopsacas minuta</name>
    <dbReference type="NCBI Taxonomy" id="111878"/>
    <lineage>
        <taxon>Eukaryota</taxon>
        <taxon>Metazoa</taxon>
        <taxon>Porifera</taxon>
        <taxon>Hexactinellida</taxon>
        <taxon>Hexasterophora</taxon>
        <taxon>Lyssacinosida</taxon>
        <taxon>Leucopsacidae</taxon>
        <taxon>Oopsacas</taxon>
    </lineage>
</organism>
<evidence type="ECO:0000259" key="4">
    <source>
        <dbReference type="Pfam" id="PF25106"/>
    </source>
</evidence>
<proteinExistence type="predicted"/>
<dbReference type="SUPFAM" id="SSF53300">
    <property type="entry name" value="vWA-like"/>
    <property type="match status" value="1"/>
</dbReference>
<evidence type="ECO:0000256" key="3">
    <source>
        <dbReference type="ARBA" id="ARBA00022729"/>
    </source>
</evidence>
<dbReference type="Proteomes" id="UP001165289">
    <property type="component" value="Unassembled WGS sequence"/>
</dbReference>
<reference evidence="5 6" key="1">
    <citation type="journal article" date="2023" name="BMC Biol.">
        <title>The compact genome of the sponge Oopsacas minuta (Hexactinellida) is lacking key metazoan core genes.</title>
        <authorList>
            <person name="Santini S."/>
            <person name="Schenkelaars Q."/>
            <person name="Jourda C."/>
            <person name="Duchesne M."/>
            <person name="Belahbib H."/>
            <person name="Rocher C."/>
            <person name="Selva M."/>
            <person name="Riesgo A."/>
            <person name="Vervoort M."/>
            <person name="Leys S.P."/>
            <person name="Kodjabachian L."/>
            <person name="Le Bivic A."/>
            <person name="Borchiellini C."/>
            <person name="Claverie J.M."/>
            <person name="Renard E."/>
        </authorList>
    </citation>
    <scope>NUCLEOTIDE SEQUENCE [LARGE SCALE GENOMIC DNA]</scope>
    <source>
        <strain evidence="5">SPO-2</strain>
    </source>
</reference>
<dbReference type="PANTHER" id="PTHR47763:SF4">
    <property type="entry name" value="ALPHA-PROTEIN KINASE VWKA"/>
    <property type="match status" value="1"/>
</dbReference>
<dbReference type="InterPro" id="IPR052969">
    <property type="entry name" value="Thr-specific_kinase-like"/>
</dbReference>
<evidence type="ECO:0000256" key="2">
    <source>
        <dbReference type="ARBA" id="ARBA00022525"/>
    </source>
</evidence>
<protein>
    <recommendedName>
        <fullName evidence="4">Hemicentin-1-like von Willebrand factor A domain-containing protein</fullName>
    </recommendedName>
</protein>
<evidence type="ECO:0000256" key="1">
    <source>
        <dbReference type="ARBA" id="ARBA00004613"/>
    </source>
</evidence>
<accession>A0AAV7JNR2</accession>
<sequence>MDKIINDVKDIILTRFLEDSSTLKGIEQFIFPCKGNTIPIKDMTPFPGKQSYDYLAKNSLFSIDNSILYVMRTKPKLKLYEWVPLQCRPLIKYCSGYYNHADINWMEWHEDKQILYLAAVLRSPRAPNRSTWEVLIEDISSHLQYCVRYDPNVSPATIKEIVYFLCSTINTVNHEINCIQAKLSNAAERTLSTFAFAYAFKSLWETKTNKRLENKLKTEKEKINLLQYFLQKIEIRKMFRGDWDREKMKNSDHEISSVFALDLLGRIKRGVLTTEQPIIENLFSERKELETPDQEIFSENNFVVQYVCNRNELLRNIFFEKWSIVAEELYQEVIPEISKKIKKQVQVIKMVLSTLLDDLESINAGSSENKAFDSDSNFEIADKVSVGSEVKVKVKESPFKAMVLYLRMYLDPNVTPGKFRDYFTETFKVDGVKMKKSDTYKLCDKPNNPNYILDEDIFKKLDYTKMFTCENIFNISEYVTKFLSILDSFIFELTREEFTELVLLIQQNFERDVIGCPNQCPSCGKLCERELHPNDGKCQIKTGHQICSMGGKVWNDKNRAAVLYMCDDYKDNTNVVLQGRAMTWGQFRILWEKEWDWTMPNDKSYLDLQDNNRDNMIKIWNKFGKGILNYYSTRGTQIFFVPYDTFQETLSIKYYICFVIDGTVSMATEIGKARISVGQFMEKYKERAVNSEFKIIIYRDHCDKKIIEKYPFGNKFTPKHVEIQEFLSTVKAMGGGDYPEAVLDGLATATSQCDWETSQGVKNIIIHIFDAPPHGDFPDHTLHHSKSNPKHCCCCNQGTLCQFDWDRDVWDNIVKFNIQYNGINTGPKFPEFEAAMKRKLGELCADFQTVGQEVVNEAILQIFIQNKLDC</sequence>